<feature type="region of interest" description="Disordered" evidence="1">
    <location>
        <begin position="1"/>
        <end position="55"/>
    </location>
</feature>
<dbReference type="Proteomes" id="UP000054565">
    <property type="component" value="Unassembled WGS sequence"/>
</dbReference>
<feature type="compositionally biased region" description="Low complexity" evidence="1">
    <location>
        <begin position="39"/>
        <end position="55"/>
    </location>
</feature>
<dbReference type="EMBL" id="DS028096">
    <property type="protein sequence ID" value="KMP05834.1"/>
    <property type="molecule type" value="Genomic_DNA"/>
</dbReference>
<proteinExistence type="predicted"/>
<accession>A0A0J6YFM8</accession>
<evidence type="ECO:0000313" key="3">
    <source>
        <dbReference type="Proteomes" id="UP000054565"/>
    </source>
</evidence>
<evidence type="ECO:0000313" key="2">
    <source>
        <dbReference type="EMBL" id="KMP05834.1"/>
    </source>
</evidence>
<gene>
    <name evidence="2" type="ORF">CIRG_05515</name>
</gene>
<reference evidence="3" key="1">
    <citation type="journal article" date="2010" name="Genome Res.">
        <title>Population genomic sequencing of Coccidioides fungi reveals recent hybridization and transposon control.</title>
        <authorList>
            <person name="Neafsey D.E."/>
            <person name="Barker B.M."/>
            <person name="Sharpton T.J."/>
            <person name="Stajich J.E."/>
            <person name="Park D.J."/>
            <person name="Whiston E."/>
            <person name="Hung C.-Y."/>
            <person name="McMahan C."/>
            <person name="White J."/>
            <person name="Sykes S."/>
            <person name="Heiman D."/>
            <person name="Young S."/>
            <person name="Zeng Q."/>
            <person name="Abouelleil A."/>
            <person name="Aftuck L."/>
            <person name="Bessette D."/>
            <person name="Brown A."/>
            <person name="FitzGerald M."/>
            <person name="Lui A."/>
            <person name="Macdonald J.P."/>
            <person name="Priest M."/>
            <person name="Orbach M.J."/>
            <person name="Galgiani J.N."/>
            <person name="Kirkland T.N."/>
            <person name="Cole G.T."/>
            <person name="Birren B.W."/>
            <person name="Henn M.R."/>
            <person name="Taylor J.W."/>
            <person name="Rounsley S.D."/>
        </authorList>
    </citation>
    <scope>NUCLEOTIDE SEQUENCE [LARGE SCALE GENOMIC DNA]</scope>
    <source>
        <strain evidence="3">RMSCC 2394</strain>
    </source>
</reference>
<protein>
    <submittedName>
        <fullName evidence="2">Uncharacterized protein</fullName>
    </submittedName>
</protein>
<sequence>MSCAALAGGNFSRAPPPQSSISAGPPKLLRPANPPSPRHPSISPRPLHHPSSSLSSQLVLASLQFHAIPSRCSPPTPIAPTASPPKIPVAVDHNHVILSKWSATHRTPPHEAPNAHPPQLRELLAVSAIRERGSPRIDKMRG</sequence>
<name>A0A0J6YFM8_COCIT</name>
<dbReference type="AlphaFoldDB" id="A0A0J6YFM8"/>
<evidence type="ECO:0000256" key="1">
    <source>
        <dbReference type="SAM" id="MobiDB-lite"/>
    </source>
</evidence>
<organism evidence="2 3">
    <name type="scientific">Coccidioides immitis RMSCC 2394</name>
    <dbReference type="NCBI Taxonomy" id="404692"/>
    <lineage>
        <taxon>Eukaryota</taxon>
        <taxon>Fungi</taxon>
        <taxon>Dikarya</taxon>
        <taxon>Ascomycota</taxon>
        <taxon>Pezizomycotina</taxon>
        <taxon>Eurotiomycetes</taxon>
        <taxon>Eurotiomycetidae</taxon>
        <taxon>Onygenales</taxon>
        <taxon>Onygenaceae</taxon>
        <taxon>Coccidioides</taxon>
    </lineage>
</organism>